<keyword evidence="5" id="KW-1185">Reference proteome</keyword>
<dbReference type="InterPro" id="IPR007321">
    <property type="entry name" value="Transposase_28"/>
</dbReference>
<dbReference type="EMBL" id="JAUUTY010000004">
    <property type="protein sequence ID" value="KAK1642412.1"/>
    <property type="molecule type" value="Genomic_DNA"/>
</dbReference>
<evidence type="ECO:0000256" key="2">
    <source>
        <dbReference type="SAM" id="MobiDB-lite"/>
    </source>
</evidence>
<feature type="compositionally biased region" description="Basic residues" evidence="2">
    <location>
        <begin position="387"/>
        <end position="397"/>
    </location>
</feature>
<evidence type="ECO:0000259" key="3">
    <source>
        <dbReference type="Pfam" id="PF04195"/>
    </source>
</evidence>
<dbReference type="Pfam" id="PF04195">
    <property type="entry name" value="Transposase_28"/>
    <property type="match status" value="1"/>
</dbReference>
<protein>
    <recommendedName>
        <fullName evidence="3">Transposase (putative) gypsy type domain-containing protein</fullName>
    </recommendedName>
</protein>
<gene>
    <name evidence="4" type="ORF">QYE76_060217</name>
</gene>
<dbReference type="PANTHER" id="PTHR33026">
    <property type="entry name" value="OS06G0360600 PROTEIN"/>
    <property type="match status" value="1"/>
</dbReference>
<evidence type="ECO:0000313" key="4">
    <source>
        <dbReference type="EMBL" id="KAK1642412.1"/>
    </source>
</evidence>
<dbReference type="Proteomes" id="UP001231189">
    <property type="component" value="Unassembled WGS sequence"/>
</dbReference>
<sequence>MSSGEYVSDSTGSSQHSGSTGKLEAEIDRMNISSSASEAGTGKGQETGSSRQATGANPATVTRGAWKGSDVKQPEIDWLYRSRRIPAEVACRLPRGEVEPAPEAGEYIVFSAHFERGFGLPASNFFREFLDYYQLQPHHLPGNAIFYLSCFVSFMEAYVGLLPSKEAFARFFGLRINSVQGKNIPNPKPPVQCGSCIISARQGSPFFKFSGLESCRAWQQTFFYVKNKGAADFINLPAYQPGTPSKTNWTYNPVTNHIETNRIVRFLEKLKRDTGICSDDIIRAFISCRVLPLQRRAHKMSQMRGRRDPTKITSFALSKEDVVLKAKQICQTEMPTDWEWGLLPLSAMNPPTAETCERFPRIAAEALQGPICKRPLDEEDLDPLAAGHKHKMGRTHTSRPDLPSASANPPIVEHATPLEAVVGQEFLDKLATRGQKKKAPAPEAGTSEAPPPKRSRTETVAGKVVTSKRYRKREMPVSSGPPLKIAKSATGMRPERTEGAARAPSPPQPSPVPSGAGKSPASPRGGNTSAGRAAPKASDHHAEGDFSSPPEVQDTGATNIGAGTEDAGRAEPLVPPVPEKTTTSTASPSKSVPDSSVPANSSPAKDAPEASAPPPAAPTGTPAAGRPTTPAQDPATVASAASSPSSGSRSLVLHASHAAHMAGETASAPLGRITELTRGRADLGHLADYAEKWNRADLSPSMLGLGKDRLPVVDPAGPRSTGQHFGRLRRAVKEFDTAWHDANHNVANTFDTRRRLFEELLWEHRELSEAHSKCQAVPEATIKDLTDQLATLKAEKEQLAKEHQEALDAQRNVTAELKDKLMESEVRHAQELKDAKAAAELKLDDTLKEFTNSSAVLRTELEEESKARKAAEERIAALTTDQAAYDQLVVQADALALTCRSGCGATHRLWYEELDLDAFHSIRGDAPTDTDPVLSAKRQDRAYRIAEFAQTRTFIPPPPGVRDEVSDDEEDAEDEEDEETAEGSAPPEQGEAPPETSKAGTRPPVA</sequence>
<feature type="region of interest" description="Disordered" evidence="2">
    <location>
        <begin position="432"/>
        <end position="651"/>
    </location>
</feature>
<feature type="compositionally biased region" description="Low complexity" evidence="2">
    <location>
        <begin position="8"/>
        <end position="21"/>
    </location>
</feature>
<feature type="coiled-coil region" evidence="1">
    <location>
        <begin position="782"/>
        <end position="881"/>
    </location>
</feature>
<dbReference type="AlphaFoldDB" id="A0AAD8RYQ5"/>
<comment type="caution">
    <text evidence="4">The sequence shown here is derived from an EMBL/GenBank/DDBJ whole genome shotgun (WGS) entry which is preliminary data.</text>
</comment>
<feature type="region of interest" description="Disordered" evidence="2">
    <location>
        <begin position="1"/>
        <end position="66"/>
    </location>
</feature>
<dbReference type="PANTHER" id="PTHR33026:SF7">
    <property type="entry name" value="OS03G0100275 PROTEIN"/>
    <property type="match status" value="1"/>
</dbReference>
<feature type="compositionally biased region" description="Acidic residues" evidence="2">
    <location>
        <begin position="965"/>
        <end position="981"/>
    </location>
</feature>
<feature type="domain" description="Transposase (putative) gypsy type" evidence="3">
    <location>
        <begin position="108"/>
        <end position="175"/>
    </location>
</feature>
<feature type="compositionally biased region" description="Polar residues" evidence="2">
    <location>
        <begin position="31"/>
        <end position="60"/>
    </location>
</feature>
<feature type="region of interest" description="Disordered" evidence="2">
    <location>
        <begin position="949"/>
        <end position="1006"/>
    </location>
</feature>
<feature type="compositionally biased region" description="Low complexity" evidence="2">
    <location>
        <begin position="638"/>
        <end position="650"/>
    </location>
</feature>
<feature type="region of interest" description="Disordered" evidence="2">
    <location>
        <begin position="386"/>
        <end position="410"/>
    </location>
</feature>
<accession>A0AAD8RYQ5</accession>
<reference evidence="4" key="1">
    <citation type="submission" date="2023-07" db="EMBL/GenBank/DDBJ databases">
        <title>A chromosome-level genome assembly of Lolium multiflorum.</title>
        <authorList>
            <person name="Chen Y."/>
            <person name="Copetti D."/>
            <person name="Kolliker R."/>
            <person name="Studer B."/>
        </authorList>
    </citation>
    <scope>NUCLEOTIDE SEQUENCE</scope>
    <source>
        <strain evidence="4">02402/16</strain>
        <tissue evidence="4">Leaf</tissue>
    </source>
</reference>
<name>A0AAD8RYQ5_LOLMU</name>
<evidence type="ECO:0000313" key="5">
    <source>
        <dbReference type="Proteomes" id="UP001231189"/>
    </source>
</evidence>
<organism evidence="4 5">
    <name type="scientific">Lolium multiflorum</name>
    <name type="common">Italian ryegrass</name>
    <name type="synonym">Lolium perenne subsp. multiflorum</name>
    <dbReference type="NCBI Taxonomy" id="4521"/>
    <lineage>
        <taxon>Eukaryota</taxon>
        <taxon>Viridiplantae</taxon>
        <taxon>Streptophyta</taxon>
        <taxon>Embryophyta</taxon>
        <taxon>Tracheophyta</taxon>
        <taxon>Spermatophyta</taxon>
        <taxon>Magnoliopsida</taxon>
        <taxon>Liliopsida</taxon>
        <taxon>Poales</taxon>
        <taxon>Poaceae</taxon>
        <taxon>BOP clade</taxon>
        <taxon>Pooideae</taxon>
        <taxon>Poodae</taxon>
        <taxon>Poeae</taxon>
        <taxon>Poeae Chloroplast Group 2 (Poeae type)</taxon>
        <taxon>Loliodinae</taxon>
        <taxon>Loliinae</taxon>
        <taxon>Lolium</taxon>
    </lineage>
</organism>
<feature type="compositionally biased region" description="Low complexity" evidence="2">
    <location>
        <begin position="618"/>
        <end position="631"/>
    </location>
</feature>
<keyword evidence="1" id="KW-0175">Coiled coil</keyword>
<feature type="compositionally biased region" description="Low complexity" evidence="2">
    <location>
        <begin position="580"/>
        <end position="605"/>
    </location>
</feature>
<proteinExistence type="predicted"/>
<evidence type="ECO:0000256" key="1">
    <source>
        <dbReference type="SAM" id="Coils"/>
    </source>
</evidence>